<evidence type="ECO:0000313" key="3">
    <source>
        <dbReference type="EMBL" id="MFG6459127.1"/>
    </source>
</evidence>
<dbReference type="Pfam" id="PF05901">
    <property type="entry name" value="Excalibur"/>
    <property type="match status" value="1"/>
</dbReference>
<dbReference type="SUPFAM" id="SSF50249">
    <property type="entry name" value="Nucleic acid-binding proteins"/>
    <property type="match status" value="1"/>
</dbReference>
<dbReference type="InterPro" id="IPR012340">
    <property type="entry name" value="NA-bd_OB-fold"/>
</dbReference>
<keyword evidence="4" id="KW-1185">Reference proteome</keyword>
<comment type="caution">
    <text evidence="3">The sequence shown here is derived from an EMBL/GenBank/DDBJ whole genome shotgun (WGS) entry which is preliminary data.</text>
</comment>
<reference evidence="3 4" key="1">
    <citation type="submission" date="2024-09" db="EMBL/GenBank/DDBJ databases">
        <title>Novel species of the genus Pelomonas and Roseateles isolated from streams.</title>
        <authorList>
            <person name="Lu H."/>
        </authorList>
    </citation>
    <scope>NUCLEOTIDE SEQUENCE [LARGE SCALE GENOMIC DNA]</scope>
    <source>
        <strain evidence="3 4">BYS96W</strain>
    </source>
</reference>
<dbReference type="Gene3D" id="2.40.50.140">
    <property type="entry name" value="Nucleic acid-binding proteins"/>
    <property type="match status" value="1"/>
</dbReference>
<proteinExistence type="predicted"/>
<organism evidence="3 4">
    <name type="scientific">Pelomonas nitida</name>
    <dbReference type="NCBI Taxonomy" id="3299027"/>
    <lineage>
        <taxon>Bacteria</taxon>
        <taxon>Pseudomonadati</taxon>
        <taxon>Pseudomonadota</taxon>
        <taxon>Betaproteobacteria</taxon>
        <taxon>Burkholderiales</taxon>
        <taxon>Sphaerotilaceae</taxon>
        <taxon>Roseateles</taxon>
    </lineage>
</organism>
<dbReference type="EMBL" id="JBIGIA010000018">
    <property type="protein sequence ID" value="MFG6459127.1"/>
    <property type="molecule type" value="Genomic_DNA"/>
</dbReference>
<dbReference type="PROSITE" id="PS00352">
    <property type="entry name" value="CSD_1"/>
    <property type="match status" value="1"/>
</dbReference>
<comment type="subcellular location">
    <subcellularLocation>
        <location evidence="1">Cytoplasm</location>
    </subcellularLocation>
</comment>
<dbReference type="InterPro" id="IPR002059">
    <property type="entry name" value="CSP_DNA-bd"/>
</dbReference>
<sequence>MRSSGILRSWNDERGFGFIAPTQGGPELFVHISAFPRDGTQPVAGETVSFERAPGRDGRPQAVNVVRSMVGQPAPRSRPQGASGAGQRGDWRLPRVLLLAVVLVVGAAWGYRHVQQAGHRWQLEQAPADTPAPIATPATPTTPAAPGAGYRCDGRTHCSQMTSCAEATWFINHCLGTQMDGNHDGVPCEQQWCTGLGAR</sequence>
<dbReference type="InterPro" id="IPR008613">
    <property type="entry name" value="Excalibur_Ca-bd_domain"/>
</dbReference>
<dbReference type="PROSITE" id="PS51857">
    <property type="entry name" value="CSD_2"/>
    <property type="match status" value="1"/>
</dbReference>
<evidence type="ECO:0000259" key="2">
    <source>
        <dbReference type="PROSITE" id="PS51857"/>
    </source>
</evidence>
<dbReference type="SMART" id="SM00357">
    <property type="entry name" value="CSP"/>
    <property type="match status" value="1"/>
</dbReference>
<accession>A0ABW7GAZ1</accession>
<dbReference type="PANTHER" id="PTHR46565:SF20">
    <property type="entry name" value="COLD SHOCK DOMAIN-CONTAINING PROTEIN 4"/>
    <property type="match status" value="1"/>
</dbReference>
<gene>
    <name evidence="3" type="ORF">ACG00X_20020</name>
</gene>
<dbReference type="InterPro" id="IPR011129">
    <property type="entry name" value="CSD"/>
</dbReference>
<evidence type="ECO:0000313" key="4">
    <source>
        <dbReference type="Proteomes" id="UP001606305"/>
    </source>
</evidence>
<feature type="domain" description="CSD" evidence="2">
    <location>
        <begin position="2"/>
        <end position="67"/>
    </location>
</feature>
<evidence type="ECO:0000256" key="1">
    <source>
        <dbReference type="RuleBase" id="RU000408"/>
    </source>
</evidence>
<protein>
    <submittedName>
        <fullName evidence="3">Cold shock domain-containing protein</fullName>
    </submittedName>
</protein>
<name>A0ABW7GAZ1_9BURK</name>
<dbReference type="Pfam" id="PF00313">
    <property type="entry name" value="CSD"/>
    <property type="match status" value="1"/>
</dbReference>
<dbReference type="PANTHER" id="PTHR46565">
    <property type="entry name" value="COLD SHOCK DOMAIN PROTEIN 2"/>
    <property type="match status" value="1"/>
</dbReference>
<dbReference type="Proteomes" id="UP001606305">
    <property type="component" value="Unassembled WGS sequence"/>
</dbReference>
<dbReference type="InterPro" id="IPR019844">
    <property type="entry name" value="CSD_CS"/>
</dbReference>
<dbReference type="CDD" id="cd04458">
    <property type="entry name" value="CSP_CDS"/>
    <property type="match status" value="1"/>
</dbReference>
<dbReference type="RefSeq" id="WP_394490799.1">
    <property type="nucleotide sequence ID" value="NZ_JBIGIA010000018.1"/>
</dbReference>